<name>A0ABQ8PCE9_9FUNG</name>
<keyword evidence="3" id="KW-1185">Reference proteome</keyword>
<dbReference type="SMART" id="SM00220">
    <property type="entry name" value="S_TKc"/>
    <property type="match status" value="1"/>
</dbReference>
<reference evidence="2" key="1">
    <citation type="submission" date="2022-07" db="EMBL/GenBank/DDBJ databases">
        <title>Phylogenomic reconstructions and comparative analyses of Kickxellomycotina fungi.</title>
        <authorList>
            <person name="Reynolds N.K."/>
            <person name="Stajich J.E."/>
            <person name="Barry K."/>
            <person name="Grigoriev I.V."/>
            <person name="Crous P."/>
            <person name="Smith M.E."/>
        </authorList>
    </citation>
    <scope>NUCLEOTIDE SEQUENCE</scope>
    <source>
        <strain evidence="2">BCRC 34882</strain>
    </source>
</reference>
<dbReference type="InterPro" id="IPR000719">
    <property type="entry name" value="Prot_kinase_dom"/>
</dbReference>
<evidence type="ECO:0000313" key="2">
    <source>
        <dbReference type="EMBL" id="KAJ1985099.1"/>
    </source>
</evidence>
<protein>
    <recommendedName>
        <fullName evidence="1">Protein kinase domain-containing protein</fullName>
    </recommendedName>
</protein>
<dbReference type="InterPro" id="IPR050235">
    <property type="entry name" value="CK1_Ser-Thr_kinase"/>
</dbReference>
<dbReference type="Proteomes" id="UP001151295">
    <property type="component" value="Unassembled WGS sequence"/>
</dbReference>
<dbReference type="InterPro" id="IPR011009">
    <property type="entry name" value="Kinase-like_dom_sf"/>
</dbReference>
<comment type="caution">
    <text evidence="2">The sequence shown here is derived from an EMBL/GenBank/DDBJ whole genome shotgun (WGS) entry which is preliminary data.</text>
</comment>
<organism evidence="2 3">
    <name type="scientific">Coemansia umbellata</name>
    <dbReference type="NCBI Taxonomy" id="1424467"/>
    <lineage>
        <taxon>Eukaryota</taxon>
        <taxon>Fungi</taxon>
        <taxon>Fungi incertae sedis</taxon>
        <taxon>Zoopagomycota</taxon>
        <taxon>Kickxellomycotina</taxon>
        <taxon>Kickxellomycetes</taxon>
        <taxon>Kickxellales</taxon>
        <taxon>Kickxellaceae</taxon>
        <taxon>Coemansia</taxon>
    </lineage>
</organism>
<evidence type="ECO:0000259" key="1">
    <source>
        <dbReference type="PROSITE" id="PS50011"/>
    </source>
</evidence>
<dbReference type="PANTHER" id="PTHR11909">
    <property type="entry name" value="CASEIN KINASE-RELATED"/>
    <property type="match status" value="1"/>
</dbReference>
<sequence length="311" mass="35195">MRLVGRCAHVLKSFYNEKPAVVKILWTPKDRITEGAVYAIIHESKVPSIPAVYDSGILKENVFGYRLEYLVMEDCGKPIVDFAKMGYGRGRSLRGANLVSTHVSQASTCLASAYTAGVLHRDISSGNITIDEPKNARIIDWGFAKVFKAQSADVWEKTRTTLEKWYLDPELVVSNENHYDRFTGTPLYMSIQMLLGSSKRGLIHDLESLFYVILHVLSDDSDKARGFKFFDSFALASSRAAYLGDKSRFFEAFGVGDIDKELRGMLNAMYSFLFVQKGEYIGIKLLYDQDYERHYSREFAIGFMDKSAAEL</sequence>
<feature type="domain" description="Protein kinase" evidence="1">
    <location>
        <begin position="1"/>
        <end position="311"/>
    </location>
</feature>
<accession>A0ABQ8PCE9</accession>
<dbReference type="SUPFAM" id="SSF56112">
    <property type="entry name" value="Protein kinase-like (PK-like)"/>
    <property type="match status" value="1"/>
</dbReference>
<dbReference type="InterPro" id="IPR040976">
    <property type="entry name" value="Pkinase_fungal"/>
</dbReference>
<feature type="non-terminal residue" evidence="2">
    <location>
        <position position="311"/>
    </location>
</feature>
<proteinExistence type="predicted"/>
<dbReference type="Pfam" id="PF17667">
    <property type="entry name" value="Pkinase_fungal"/>
    <property type="match status" value="1"/>
</dbReference>
<dbReference type="PROSITE" id="PS50011">
    <property type="entry name" value="PROTEIN_KINASE_DOM"/>
    <property type="match status" value="1"/>
</dbReference>
<gene>
    <name evidence="2" type="ORF">EDC05_006565</name>
</gene>
<dbReference type="EMBL" id="JANBQD010000318">
    <property type="protein sequence ID" value="KAJ1985099.1"/>
    <property type="molecule type" value="Genomic_DNA"/>
</dbReference>
<evidence type="ECO:0000313" key="3">
    <source>
        <dbReference type="Proteomes" id="UP001151295"/>
    </source>
</evidence>
<dbReference type="Gene3D" id="1.10.510.10">
    <property type="entry name" value="Transferase(Phosphotransferase) domain 1"/>
    <property type="match status" value="1"/>
</dbReference>